<evidence type="ECO:0000313" key="7">
    <source>
        <dbReference type="Proteomes" id="UP000257016"/>
    </source>
</evidence>
<geneLocation type="plasmid" evidence="4">
    <name>CBM2636p</name>
</geneLocation>
<name>A0A375HXZ5_9BURK</name>
<keyword evidence="4" id="KW-0614">Plasmid</keyword>
<protein>
    <submittedName>
        <fullName evidence="3">Uncharacterized protein</fullName>
    </submittedName>
</protein>
<evidence type="ECO:0000313" key="6">
    <source>
        <dbReference type="Proteomes" id="UP000256297"/>
    </source>
</evidence>
<proteinExistence type="predicted"/>
<organism evidence="3 8">
    <name type="scientific">Cupriavidus taiwanensis</name>
    <dbReference type="NCBI Taxonomy" id="164546"/>
    <lineage>
        <taxon>Bacteria</taxon>
        <taxon>Pseudomonadati</taxon>
        <taxon>Pseudomonadota</taxon>
        <taxon>Betaproteobacteria</taxon>
        <taxon>Burkholderiales</taxon>
        <taxon>Burkholderiaceae</taxon>
        <taxon>Cupriavidus</taxon>
    </lineage>
</organism>
<reference evidence="5 6" key="1">
    <citation type="submission" date="2018-01" db="EMBL/GenBank/DDBJ databases">
        <authorList>
            <person name="Clerissi C."/>
        </authorList>
    </citation>
    <scope>NUCLEOTIDE SEQUENCE [LARGE SCALE GENOMIC DNA]</scope>
    <source>
        <strain evidence="2">Cupriavidus taiwanensis LMG 19430</strain>
        <strain evidence="1">Cupriavidus taiwanensis STM 3521</strain>
        <strain evidence="3">Cupriavidus taiwanensis STM 6021</strain>
        <strain evidence="4">Cupriavidus taiwanensis SWF 66322</strain>
        <plasmid evidence="7">cbm2586_p</plasmid>
        <plasmid evidence="6">cbm2589_p</plasmid>
        <plasmid evidence="8">cbm2594_p</plasmid>
        <plasmid evidence="4">CBM2636p</plasmid>
        <plasmid evidence="5">cbm2636p</plasmid>
    </source>
</reference>
<dbReference type="EMBL" id="OFSN01000043">
    <property type="protein sequence ID" value="SOY77826.1"/>
    <property type="molecule type" value="Genomic_DNA"/>
</dbReference>
<accession>A0A375HXZ5</accession>
<dbReference type="Proteomes" id="UP000254259">
    <property type="component" value="Plasmid CBM2636p"/>
</dbReference>
<dbReference type="Proteomes" id="UP000257139">
    <property type="component" value="Plasmid CBM2594_p"/>
</dbReference>
<dbReference type="EMBL" id="LT984815">
    <property type="protein sequence ID" value="SPD69522.1"/>
    <property type="molecule type" value="Genomic_DNA"/>
</dbReference>
<geneLocation type="plasmid" evidence="8">
    <name>cbm2594_p</name>
</geneLocation>
<geneLocation type="plasmid" evidence="5">
    <name>cbm2636p</name>
</geneLocation>
<gene>
    <name evidence="2" type="ORF">CBM2586_P230014</name>
    <name evidence="1" type="ORF">CBM2589_P230014</name>
    <name evidence="3" type="ORF">CBM2594_P150013</name>
    <name evidence="4" type="ORF">CBM2636_P20209</name>
</gene>
<geneLocation type="plasmid" evidence="7">
    <name>cbm2586_p</name>
</geneLocation>
<dbReference type="EMBL" id="OFSP01000055">
    <property type="protein sequence ID" value="SOY75854.1"/>
    <property type="molecule type" value="Genomic_DNA"/>
</dbReference>
<dbReference type="AlphaFoldDB" id="A0A375HXZ5"/>
<evidence type="ECO:0000313" key="2">
    <source>
        <dbReference type="EMBL" id="SOY77826.1"/>
    </source>
</evidence>
<dbReference type="Proteomes" id="UP000256297">
    <property type="component" value="Plasmid CBM2589_p"/>
</dbReference>
<evidence type="ECO:0000313" key="4">
    <source>
        <dbReference type="EMBL" id="SPD69522.1"/>
    </source>
</evidence>
<geneLocation type="plasmid" evidence="6">
    <name>cbm2589_p</name>
</geneLocation>
<dbReference type="Proteomes" id="UP000257016">
    <property type="component" value="Unassembled WGS sequence"/>
</dbReference>
<evidence type="ECO:0000313" key="8">
    <source>
        <dbReference type="Proteomes" id="UP000257139"/>
    </source>
</evidence>
<evidence type="ECO:0000313" key="3">
    <source>
        <dbReference type="EMBL" id="SPC25178.1"/>
    </source>
</evidence>
<evidence type="ECO:0000313" key="1">
    <source>
        <dbReference type="EMBL" id="SOY75854.1"/>
    </source>
</evidence>
<dbReference type="EMBL" id="OGUU01000020">
    <property type="protein sequence ID" value="SPC25178.1"/>
    <property type="molecule type" value="Genomic_DNA"/>
</dbReference>
<evidence type="ECO:0000313" key="5">
    <source>
        <dbReference type="Proteomes" id="UP000254259"/>
    </source>
</evidence>
<sequence>MPAGLWDALIAPELFQPFKPGAAALAAPHPTPREVRHNAVLEQRQIPDSAN</sequence>